<dbReference type="InterPro" id="IPR007272">
    <property type="entry name" value="Sulf_transp_TsuA/YedE"/>
</dbReference>
<keyword evidence="3" id="KW-1003">Cell membrane</keyword>
<evidence type="ECO:0000256" key="2">
    <source>
        <dbReference type="ARBA" id="ARBA00022448"/>
    </source>
</evidence>
<feature type="transmembrane region" description="Helical" evidence="9">
    <location>
        <begin position="116"/>
        <end position="137"/>
    </location>
</feature>
<evidence type="ECO:0000256" key="7">
    <source>
        <dbReference type="ARBA" id="ARBA00023136"/>
    </source>
</evidence>
<evidence type="ECO:0000256" key="1">
    <source>
        <dbReference type="ARBA" id="ARBA00004429"/>
    </source>
</evidence>
<evidence type="ECO:0000256" key="5">
    <source>
        <dbReference type="ARBA" id="ARBA00022692"/>
    </source>
</evidence>
<keyword evidence="4" id="KW-0997">Cell inner membrane</keyword>
<dbReference type="PANTHER" id="PTHR30574">
    <property type="entry name" value="INNER MEMBRANE PROTEIN YEDE"/>
    <property type="match status" value="1"/>
</dbReference>
<feature type="transmembrane region" description="Helical" evidence="9">
    <location>
        <begin position="346"/>
        <end position="368"/>
    </location>
</feature>
<evidence type="ECO:0000256" key="9">
    <source>
        <dbReference type="SAM" id="Phobius"/>
    </source>
</evidence>
<comment type="subcellular location">
    <subcellularLocation>
        <location evidence="1">Cell inner membrane</location>
        <topology evidence="1">Multi-pass membrane protein</topology>
    </subcellularLocation>
</comment>
<evidence type="ECO:0000256" key="4">
    <source>
        <dbReference type="ARBA" id="ARBA00022519"/>
    </source>
</evidence>
<evidence type="ECO:0000313" key="10">
    <source>
        <dbReference type="EMBL" id="SHI55953.1"/>
    </source>
</evidence>
<feature type="transmembrane region" description="Helical" evidence="9">
    <location>
        <begin position="157"/>
        <end position="178"/>
    </location>
</feature>
<dbReference type="STRING" id="1122189.SAMN02745165_00405"/>
<evidence type="ECO:0000256" key="8">
    <source>
        <dbReference type="ARBA" id="ARBA00035655"/>
    </source>
</evidence>
<feature type="transmembrane region" description="Helical" evidence="9">
    <location>
        <begin position="275"/>
        <end position="295"/>
    </location>
</feature>
<gene>
    <name evidence="10" type="ORF">SAMN02745165_00405</name>
</gene>
<keyword evidence="6 9" id="KW-1133">Transmembrane helix</keyword>
<dbReference type="AlphaFoldDB" id="A0A1M6C4T9"/>
<keyword evidence="2" id="KW-0813">Transport</keyword>
<dbReference type="Proteomes" id="UP000184171">
    <property type="component" value="Unassembled WGS sequence"/>
</dbReference>
<accession>A0A1M6C4T9</accession>
<feature type="transmembrane region" description="Helical" evidence="9">
    <location>
        <begin position="199"/>
        <end position="220"/>
    </location>
</feature>
<dbReference type="OrthoDB" id="9794165at2"/>
<evidence type="ECO:0000256" key="6">
    <source>
        <dbReference type="ARBA" id="ARBA00022989"/>
    </source>
</evidence>
<feature type="transmembrane region" description="Helical" evidence="9">
    <location>
        <begin position="307"/>
        <end position="326"/>
    </location>
</feature>
<name>A0A1M6C4T9_MALRU</name>
<evidence type="ECO:0000256" key="3">
    <source>
        <dbReference type="ARBA" id="ARBA00022475"/>
    </source>
</evidence>
<keyword evidence="7 9" id="KW-0472">Membrane</keyword>
<proteinExistence type="inferred from homology"/>
<comment type="similarity">
    <text evidence="8">Belongs to the TsuA/YedE (TC 9.B.102) family.</text>
</comment>
<dbReference type="Pfam" id="PF04143">
    <property type="entry name" value="Sulf_transp"/>
    <property type="match status" value="1"/>
</dbReference>
<keyword evidence="11" id="KW-1185">Reference proteome</keyword>
<keyword evidence="5 9" id="KW-0812">Transmembrane</keyword>
<dbReference type="RefSeq" id="WP_072905070.1">
    <property type="nucleotide sequence ID" value="NZ_FQZT01000001.1"/>
</dbReference>
<evidence type="ECO:0000313" key="11">
    <source>
        <dbReference type="Proteomes" id="UP000184171"/>
    </source>
</evidence>
<organism evidence="10 11">
    <name type="scientific">Malonomonas rubra DSM 5091</name>
    <dbReference type="NCBI Taxonomy" id="1122189"/>
    <lineage>
        <taxon>Bacteria</taxon>
        <taxon>Pseudomonadati</taxon>
        <taxon>Thermodesulfobacteriota</taxon>
        <taxon>Desulfuromonadia</taxon>
        <taxon>Desulfuromonadales</taxon>
        <taxon>Geopsychrobacteraceae</taxon>
        <taxon>Malonomonas</taxon>
    </lineage>
</organism>
<dbReference type="EMBL" id="FQZT01000001">
    <property type="protein sequence ID" value="SHI55953.1"/>
    <property type="molecule type" value="Genomic_DNA"/>
</dbReference>
<sequence>MPNQPVIIIISLLLGLCSGVIMHRSDFCIAGMFRDLFLFRSSPLLRSLLLLITISMLLFEAARLIGLLNYQLPSSLYGLPSLANLFGGVLFGVGMVLAGGCAVGTLYKLGSGNGSAFFALSGLIAGSTIFAEFHPAWKQFSASTRLADVATLPQLLSLPKPLTILPLVTIFSILLIFWQRQGMMKRPSIVKGYLQPRTAAVMLAGIVFFSFALIGMPLGLTTSYAKIGAFLENLAAPEHFATLEYFHAQGFRYYSPLAHHTLSAGAGPAWDGLSLAQFPLIIGIVGGSAASAILMGKFHISLKLPKAQIISALLGGLLMGAAARMAPSCNVWHLLGGLPLLSLQSILFTLGLLPGAWCGSKLLTRFVLKA</sequence>
<feature type="transmembrane region" description="Helical" evidence="9">
    <location>
        <begin position="44"/>
        <end position="65"/>
    </location>
</feature>
<reference evidence="10 11" key="1">
    <citation type="submission" date="2016-11" db="EMBL/GenBank/DDBJ databases">
        <authorList>
            <person name="Jaros S."/>
            <person name="Januszkiewicz K."/>
            <person name="Wedrychowicz H."/>
        </authorList>
    </citation>
    <scope>NUCLEOTIDE SEQUENCE [LARGE SCALE GENOMIC DNA]</scope>
    <source>
        <strain evidence="10 11">DSM 5091</strain>
    </source>
</reference>
<protein>
    <submittedName>
        <fullName evidence="10">Uncharacterized protein</fullName>
    </submittedName>
</protein>
<feature type="transmembrane region" description="Helical" evidence="9">
    <location>
        <begin position="6"/>
        <end position="23"/>
    </location>
</feature>
<dbReference type="PANTHER" id="PTHR30574:SF1">
    <property type="entry name" value="SULPHUR TRANSPORT DOMAIN-CONTAINING PROTEIN"/>
    <property type="match status" value="1"/>
</dbReference>
<feature type="transmembrane region" description="Helical" evidence="9">
    <location>
        <begin position="85"/>
        <end position="109"/>
    </location>
</feature>
<dbReference type="GO" id="GO:0005886">
    <property type="term" value="C:plasma membrane"/>
    <property type="evidence" value="ECO:0007669"/>
    <property type="project" value="UniProtKB-SubCell"/>
</dbReference>